<feature type="transmembrane region" description="Helical" evidence="7">
    <location>
        <begin position="356"/>
        <end position="379"/>
    </location>
</feature>
<keyword evidence="4" id="KW-0808">Transferase</keyword>
<dbReference type="Gene3D" id="1.10.287.130">
    <property type="match status" value="1"/>
</dbReference>
<reference evidence="11" key="1">
    <citation type="submission" date="2018-08" db="EMBL/GenBank/DDBJ databases">
        <title>Mucilaginibacter sp. MYSH2.</title>
        <authorList>
            <person name="Seo T."/>
        </authorList>
    </citation>
    <scope>NUCLEOTIDE SEQUENCE [LARGE SCALE GENOMIC DNA]</scope>
    <source>
        <strain evidence="11">KIRAN</strain>
    </source>
</reference>
<dbReference type="AlphaFoldDB" id="A0A399S4M7"/>
<keyword evidence="8" id="KW-0732">Signal</keyword>
<dbReference type="SMART" id="SM00387">
    <property type="entry name" value="HATPase_c"/>
    <property type="match status" value="1"/>
</dbReference>
<dbReference type="CDD" id="cd00075">
    <property type="entry name" value="HATPase"/>
    <property type="match status" value="1"/>
</dbReference>
<dbReference type="CDD" id="cd00082">
    <property type="entry name" value="HisKA"/>
    <property type="match status" value="1"/>
</dbReference>
<dbReference type="Pfam" id="PF02518">
    <property type="entry name" value="HATPase_c"/>
    <property type="match status" value="1"/>
</dbReference>
<dbReference type="EMBL" id="QWGE01000003">
    <property type="protein sequence ID" value="RIJ37363.1"/>
    <property type="molecule type" value="Genomic_DNA"/>
</dbReference>
<feature type="signal peptide" evidence="8">
    <location>
        <begin position="1"/>
        <end position="18"/>
    </location>
</feature>
<dbReference type="InterPro" id="IPR003661">
    <property type="entry name" value="HisK_dim/P_dom"/>
</dbReference>
<dbReference type="InterPro" id="IPR036890">
    <property type="entry name" value="HATPase_C_sf"/>
</dbReference>
<dbReference type="RefSeq" id="WP_119432019.1">
    <property type="nucleotide sequence ID" value="NZ_QWGE01000003.1"/>
</dbReference>
<dbReference type="SUPFAM" id="SSF55874">
    <property type="entry name" value="ATPase domain of HSP90 chaperone/DNA topoisomerase II/histidine kinase"/>
    <property type="match status" value="1"/>
</dbReference>
<evidence type="ECO:0000256" key="6">
    <source>
        <dbReference type="PROSITE-ProRule" id="PRU00339"/>
    </source>
</evidence>
<feature type="repeat" description="TPR" evidence="6">
    <location>
        <begin position="79"/>
        <end position="112"/>
    </location>
</feature>
<sequence length="660" mass="73627">MRHYLLVLFSLLAGAAYAQQTPIDSLQAALAKATTDSARVMLHCQLNEHYFLSDPPKGIIHGLKAEKLAAKIKFKIGQAKALNALGISYLIMADYGKSLEKHLQALKLRESMRDTAGMVASYINLGNVYFKTHDQGRALKNYLAGSVLAEKVSDKLGLSRIYNNVGSFHENKGDYKEALKYFLKASKLKEELGDTRGWAVTLEHIGVVHMLQGNARKALPYLFQALRLNEEAHNSVSNIGTNRMLAEAYLSLKNYEEAMRYARQSYEAAQSIKSHNEITVSAGLVETIAETQGDFKTAHTYLQIVGAHSDSMYNEQADRIREEITAKFETEKKELENHRLRALSENQSALLEQKNLVQGLGIIAILLLSVLVIVLYLGWKRMKSQNLQLGNLYVQVQNQNAEIGLQKDAIAGQATELQIQNTKMEQANAFKSKVLSIISHDLRSPLVSIKMMFNLHQRKQPGEVDMKHMFWLLEKEVDVAMNMLNNLLVWAQAQMEGGEIHSEPVTLHELAHENLALLASQAQGKDISLVNNVPAFTLVQADKERLNFVLRNLLSNALKFTYPGGQVQVLATLEQDEVVLAIQDSGKGIPDKYMSLLFTNRRFSTVGTCNEKGTGLGLLLCQEFVESINGRIWVKSKEGRGTTFFVALPKAEVGQVIETV</sequence>
<feature type="repeat" description="TPR" evidence="6">
    <location>
        <begin position="159"/>
        <end position="192"/>
    </location>
</feature>
<dbReference type="Pfam" id="PF13181">
    <property type="entry name" value="TPR_8"/>
    <property type="match status" value="1"/>
</dbReference>
<dbReference type="PANTHER" id="PTHR43047:SF72">
    <property type="entry name" value="OSMOSENSING HISTIDINE PROTEIN KINASE SLN1"/>
    <property type="match status" value="1"/>
</dbReference>
<keyword evidence="7" id="KW-0472">Membrane</keyword>
<comment type="caution">
    <text evidence="10">The sequence shown here is derived from an EMBL/GenBank/DDBJ whole genome shotgun (WGS) entry which is preliminary data.</text>
</comment>
<dbReference type="GO" id="GO:0009927">
    <property type="term" value="F:histidine phosphotransfer kinase activity"/>
    <property type="evidence" value="ECO:0007669"/>
    <property type="project" value="TreeGrafter"/>
</dbReference>
<dbReference type="PROSITE" id="PS50109">
    <property type="entry name" value="HIS_KIN"/>
    <property type="match status" value="1"/>
</dbReference>
<evidence type="ECO:0000256" key="4">
    <source>
        <dbReference type="ARBA" id="ARBA00022679"/>
    </source>
</evidence>
<protein>
    <recommendedName>
        <fullName evidence="2">histidine kinase</fullName>
        <ecNumber evidence="2">2.7.13.3</ecNumber>
    </recommendedName>
</protein>
<proteinExistence type="predicted"/>
<evidence type="ECO:0000259" key="9">
    <source>
        <dbReference type="PROSITE" id="PS50109"/>
    </source>
</evidence>
<keyword evidence="7" id="KW-0812">Transmembrane</keyword>
<evidence type="ECO:0000256" key="2">
    <source>
        <dbReference type="ARBA" id="ARBA00012438"/>
    </source>
</evidence>
<evidence type="ECO:0000256" key="8">
    <source>
        <dbReference type="SAM" id="SignalP"/>
    </source>
</evidence>
<evidence type="ECO:0000256" key="5">
    <source>
        <dbReference type="ARBA" id="ARBA00022777"/>
    </source>
</evidence>
<evidence type="ECO:0000256" key="3">
    <source>
        <dbReference type="ARBA" id="ARBA00022553"/>
    </source>
</evidence>
<dbReference type="PRINTS" id="PR00344">
    <property type="entry name" value="BCTRLSENSOR"/>
</dbReference>
<dbReference type="GO" id="GO:0005886">
    <property type="term" value="C:plasma membrane"/>
    <property type="evidence" value="ECO:0007669"/>
    <property type="project" value="TreeGrafter"/>
</dbReference>
<name>A0A399S4M7_9BACT</name>
<dbReference type="Proteomes" id="UP000266005">
    <property type="component" value="Unassembled WGS sequence"/>
</dbReference>
<dbReference type="InterPro" id="IPR005467">
    <property type="entry name" value="His_kinase_dom"/>
</dbReference>
<feature type="repeat" description="TPR" evidence="6">
    <location>
        <begin position="199"/>
        <end position="232"/>
    </location>
</feature>
<dbReference type="GO" id="GO:0000155">
    <property type="term" value="F:phosphorelay sensor kinase activity"/>
    <property type="evidence" value="ECO:0007669"/>
    <property type="project" value="InterPro"/>
</dbReference>
<gene>
    <name evidence="10" type="ORF">D1627_09505</name>
</gene>
<dbReference type="Pfam" id="PF13424">
    <property type="entry name" value="TPR_12"/>
    <property type="match status" value="1"/>
</dbReference>
<dbReference type="InterPro" id="IPR003594">
    <property type="entry name" value="HATPase_dom"/>
</dbReference>
<dbReference type="SMART" id="SM00388">
    <property type="entry name" value="HisKA"/>
    <property type="match status" value="1"/>
</dbReference>
<dbReference type="SMART" id="SM00028">
    <property type="entry name" value="TPR"/>
    <property type="match status" value="5"/>
</dbReference>
<dbReference type="Gene3D" id="1.25.40.10">
    <property type="entry name" value="Tetratricopeptide repeat domain"/>
    <property type="match status" value="1"/>
</dbReference>
<dbReference type="EC" id="2.7.13.3" evidence="2"/>
<keyword evidence="7" id="KW-1133">Transmembrane helix</keyword>
<dbReference type="Gene3D" id="3.30.565.10">
    <property type="entry name" value="Histidine kinase-like ATPase, C-terminal domain"/>
    <property type="match status" value="1"/>
</dbReference>
<comment type="catalytic activity">
    <reaction evidence="1">
        <text>ATP + protein L-histidine = ADP + protein N-phospho-L-histidine.</text>
        <dbReference type="EC" id="2.7.13.3"/>
    </reaction>
</comment>
<dbReference type="PROSITE" id="PS50005">
    <property type="entry name" value="TPR"/>
    <property type="match status" value="3"/>
</dbReference>
<organism evidence="10 11">
    <name type="scientific">Pontibacter oryzae</name>
    <dbReference type="NCBI Taxonomy" id="2304593"/>
    <lineage>
        <taxon>Bacteria</taxon>
        <taxon>Pseudomonadati</taxon>
        <taxon>Bacteroidota</taxon>
        <taxon>Cytophagia</taxon>
        <taxon>Cytophagales</taxon>
        <taxon>Hymenobacteraceae</taxon>
        <taxon>Pontibacter</taxon>
    </lineage>
</organism>
<keyword evidence="5" id="KW-0418">Kinase</keyword>
<dbReference type="InterPro" id="IPR004358">
    <property type="entry name" value="Sig_transdc_His_kin-like_C"/>
</dbReference>
<dbReference type="SUPFAM" id="SSF48452">
    <property type="entry name" value="TPR-like"/>
    <property type="match status" value="1"/>
</dbReference>
<evidence type="ECO:0000313" key="10">
    <source>
        <dbReference type="EMBL" id="RIJ37363.1"/>
    </source>
</evidence>
<keyword evidence="11" id="KW-1185">Reference proteome</keyword>
<dbReference type="InterPro" id="IPR011990">
    <property type="entry name" value="TPR-like_helical_dom_sf"/>
</dbReference>
<evidence type="ECO:0000313" key="11">
    <source>
        <dbReference type="Proteomes" id="UP000266005"/>
    </source>
</evidence>
<dbReference type="SUPFAM" id="SSF47384">
    <property type="entry name" value="Homodimeric domain of signal transducing histidine kinase"/>
    <property type="match status" value="1"/>
</dbReference>
<feature type="chain" id="PRO_5017424043" description="histidine kinase" evidence="8">
    <location>
        <begin position="19"/>
        <end position="660"/>
    </location>
</feature>
<evidence type="ECO:0000256" key="7">
    <source>
        <dbReference type="SAM" id="Phobius"/>
    </source>
</evidence>
<keyword evidence="3" id="KW-0597">Phosphoprotein</keyword>
<accession>A0A399S4M7</accession>
<dbReference type="InterPro" id="IPR019734">
    <property type="entry name" value="TPR_rpt"/>
</dbReference>
<dbReference type="InterPro" id="IPR036097">
    <property type="entry name" value="HisK_dim/P_sf"/>
</dbReference>
<evidence type="ECO:0000256" key="1">
    <source>
        <dbReference type="ARBA" id="ARBA00000085"/>
    </source>
</evidence>
<dbReference type="OrthoDB" id="9810447at2"/>
<dbReference type="PANTHER" id="PTHR43047">
    <property type="entry name" value="TWO-COMPONENT HISTIDINE PROTEIN KINASE"/>
    <property type="match status" value="1"/>
</dbReference>
<keyword evidence="6" id="KW-0802">TPR repeat</keyword>
<feature type="domain" description="Histidine kinase" evidence="9">
    <location>
        <begin position="437"/>
        <end position="652"/>
    </location>
</feature>